<keyword evidence="3" id="KW-1185">Reference proteome</keyword>
<gene>
    <name evidence="2" type="ordered locus">bpr_IV036</name>
</gene>
<keyword evidence="1" id="KW-0812">Transmembrane</keyword>
<dbReference type="KEGG" id="bpb:bpr_IV036"/>
<organism evidence="2 3">
    <name type="scientific">Butyrivibrio proteoclasticus (strain ATCC 51982 / DSM 14932 / B316)</name>
    <name type="common">Clostridium proteoclasticum</name>
    <dbReference type="NCBI Taxonomy" id="515622"/>
    <lineage>
        <taxon>Bacteria</taxon>
        <taxon>Bacillati</taxon>
        <taxon>Bacillota</taxon>
        <taxon>Clostridia</taxon>
        <taxon>Lachnospirales</taxon>
        <taxon>Lachnospiraceae</taxon>
        <taxon>Butyrivibrio</taxon>
    </lineage>
</organism>
<sequence>MGGSLSEGLRTVFAVVLSCLVIGFVFMQWSSVKESGNTALTDSNSTITQMDEAKYTQYDAAVVTGSEVVNVIKLHQNDQIYVGVNTGSGMVNYIYSGPSLTGAGADLADARDKTNAAYINPNSKFTGKVIRAVNTDAIVGIEFTKS</sequence>
<proteinExistence type="predicted"/>
<keyword evidence="1" id="KW-1133">Transmembrane helix</keyword>
<dbReference type="AlphaFoldDB" id="E0S4R9"/>
<dbReference type="EMBL" id="CP001813">
    <property type="protein sequence ID" value="ADL36401.1"/>
    <property type="molecule type" value="Genomic_DNA"/>
</dbReference>
<evidence type="ECO:0000313" key="3">
    <source>
        <dbReference type="Proteomes" id="UP000001299"/>
    </source>
</evidence>
<accession>E0S4R9</accession>
<protein>
    <submittedName>
        <fullName evidence="2">Uncharacterized protein</fullName>
    </submittedName>
</protein>
<keyword evidence="1" id="KW-0472">Membrane</keyword>
<dbReference type="Proteomes" id="UP000001299">
    <property type="component" value="Plasmid pCY186"/>
</dbReference>
<geneLocation type="plasmid" evidence="2 3">
    <name>pCY186</name>
</geneLocation>
<name>E0S4R9_BUTPB</name>
<keyword evidence="2" id="KW-0614">Plasmid</keyword>
<evidence type="ECO:0000256" key="1">
    <source>
        <dbReference type="SAM" id="Phobius"/>
    </source>
</evidence>
<dbReference type="HOGENOM" id="CLU_1773940_0_0_9"/>
<reference evidence="2 3" key="1">
    <citation type="journal article" date="2010" name="PLoS ONE">
        <title>The glycobiome of the rumen bacterium Butyrivibrio proteoclasticus B316(T) highlights adaptation to a polysaccharide-rich environment.</title>
        <authorList>
            <person name="Kelly W.J."/>
            <person name="Leahy S.C."/>
            <person name="Altermann E."/>
            <person name="Yeoman C.J."/>
            <person name="Dunne J.C."/>
            <person name="Kong Z."/>
            <person name="Pacheco D.M."/>
            <person name="Li D."/>
            <person name="Noel S.J."/>
            <person name="Moon C.D."/>
            <person name="Cookson A.L."/>
            <person name="Attwood G.T."/>
        </authorList>
    </citation>
    <scope>NUCLEOTIDE SEQUENCE [LARGE SCALE GENOMIC DNA]</scope>
    <source>
        <strain evidence="3">ATCC 51982 / DSM 14932 / B316</strain>
        <plasmid evidence="3">Plasmid pCY186</plasmid>
    </source>
</reference>
<feature type="transmembrane region" description="Helical" evidence="1">
    <location>
        <begin position="12"/>
        <end position="29"/>
    </location>
</feature>
<dbReference type="RefSeq" id="WP_013283049.1">
    <property type="nucleotide sequence ID" value="NC_014390.1"/>
</dbReference>
<evidence type="ECO:0000313" key="2">
    <source>
        <dbReference type="EMBL" id="ADL36401.1"/>
    </source>
</evidence>